<dbReference type="PANTHER" id="PTHR24350">
    <property type="entry name" value="SERINE/THREONINE-PROTEIN KINASE IAL-RELATED"/>
    <property type="match status" value="1"/>
</dbReference>
<reference evidence="14 15" key="1">
    <citation type="submission" date="2016-11" db="EMBL/GenBank/DDBJ databases">
        <title>The macronuclear genome of Stentor coeruleus: a giant cell with tiny introns.</title>
        <authorList>
            <person name="Slabodnick M."/>
            <person name="Ruby J.G."/>
            <person name="Reiff S.B."/>
            <person name="Swart E.C."/>
            <person name="Gosai S."/>
            <person name="Prabakaran S."/>
            <person name="Witkowska E."/>
            <person name="Larue G.E."/>
            <person name="Fisher S."/>
            <person name="Freeman R.M."/>
            <person name="Gunawardena J."/>
            <person name="Chu W."/>
            <person name="Stover N.A."/>
            <person name="Gregory B.D."/>
            <person name="Nowacki M."/>
            <person name="Derisi J."/>
            <person name="Roy S.W."/>
            <person name="Marshall W.F."/>
            <person name="Sood P."/>
        </authorList>
    </citation>
    <scope>NUCLEOTIDE SEQUENCE [LARGE SCALE GENOMIC DNA]</scope>
    <source>
        <strain evidence="14">WM001</strain>
    </source>
</reference>
<feature type="domain" description="Cryptic POLO box 2 (CPB2)" evidence="13">
    <location>
        <begin position="406"/>
        <end position="496"/>
    </location>
</feature>
<dbReference type="InterPro" id="IPR030616">
    <property type="entry name" value="Aur-like"/>
</dbReference>
<dbReference type="AlphaFoldDB" id="A0A1R2CUB6"/>
<feature type="binding site" evidence="8 10">
    <location>
        <position position="43"/>
    </location>
    <ligand>
        <name>ATP</name>
        <dbReference type="ChEBI" id="CHEBI:30616"/>
    </ligand>
</feature>
<dbReference type="Gene3D" id="3.30.1120.130">
    <property type="match status" value="1"/>
</dbReference>
<feature type="domain" description="Protein kinase" evidence="12">
    <location>
        <begin position="14"/>
        <end position="267"/>
    </location>
</feature>
<keyword evidence="15" id="KW-1185">Reference proteome</keyword>
<protein>
    <submittedName>
        <fullName evidence="14">Uncharacterized protein</fullName>
    </submittedName>
</protein>
<evidence type="ECO:0000256" key="3">
    <source>
        <dbReference type="ARBA" id="ARBA00022679"/>
    </source>
</evidence>
<evidence type="ECO:0000256" key="5">
    <source>
        <dbReference type="ARBA" id="ARBA00022777"/>
    </source>
</evidence>
<dbReference type="FunFam" id="1.10.510.10:FF:000571">
    <property type="entry name" value="Maternal embryonic leucine zipper kinase"/>
    <property type="match status" value="1"/>
</dbReference>
<evidence type="ECO:0000256" key="7">
    <source>
        <dbReference type="PIRSR" id="PIRSR630616-1"/>
    </source>
</evidence>
<evidence type="ECO:0000256" key="9">
    <source>
        <dbReference type="PIRSR" id="PIRSR630616-3"/>
    </source>
</evidence>
<proteinExistence type="inferred from homology"/>
<evidence type="ECO:0000256" key="6">
    <source>
        <dbReference type="ARBA" id="ARBA00022840"/>
    </source>
</evidence>
<keyword evidence="6 8" id="KW-0067">ATP-binding</keyword>
<dbReference type="InterPro" id="IPR000719">
    <property type="entry name" value="Prot_kinase_dom"/>
</dbReference>
<dbReference type="FunFam" id="3.30.200.20:FF:000042">
    <property type="entry name" value="Aurora kinase A"/>
    <property type="match status" value="1"/>
</dbReference>
<keyword evidence="4 8" id="KW-0547">Nucleotide-binding</keyword>
<feature type="binding site" evidence="8">
    <location>
        <position position="156"/>
    </location>
    <ligand>
        <name>ATP</name>
        <dbReference type="ChEBI" id="CHEBI:30616"/>
    </ligand>
</feature>
<dbReference type="Proteomes" id="UP000187209">
    <property type="component" value="Unassembled WGS sequence"/>
</dbReference>
<evidence type="ECO:0000256" key="11">
    <source>
        <dbReference type="RuleBase" id="RU000304"/>
    </source>
</evidence>
<evidence type="ECO:0000259" key="12">
    <source>
        <dbReference type="PROSITE" id="PS50011"/>
    </source>
</evidence>
<evidence type="ECO:0000259" key="13">
    <source>
        <dbReference type="PROSITE" id="PS51985"/>
    </source>
</evidence>
<feature type="active site" description="Proton acceptor" evidence="7">
    <location>
        <position position="137"/>
    </location>
</feature>
<dbReference type="EMBL" id="MPUH01000058">
    <property type="protein sequence ID" value="OMJ92616.1"/>
    <property type="molecule type" value="Genomic_DNA"/>
</dbReference>
<keyword evidence="5" id="KW-0418">Kinase</keyword>
<feature type="cross-link" description="Glycyl lysine isopeptide (Lys-Gly) (interchain with G-Cter in SUMO2)" evidence="9">
    <location>
        <position position="139"/>
    </location>
</feature>
<name>A0A1R2CUB6_9CILI</name>
<dbReference type="PROSITE" id="PS00108">
    <property type="entry name" value="PROTEIN_KINASE_ST"/>
    <property type="match status" value="1"/>
</dbReference>
<evidence type="ECO:0000256" key="8">
    <source>
        <dbReference type="PIRSR" id="PIRSR630616-2"/>
    </source>
</evidence>
<gene>
    <name evidence="14" type="ORF">SteCoe_4626</name>
</gene>
<accession>A0A1R2CUB6</accession>
<sequence length="496" mass="56405">MEKSIYGIGQVKDYEILGPLGHGAYSRVYKVKHRASNNEFALKIIEKNKLTVSKLNRRLKNEITLQSSLNHPCIVKLYNTFEDEDLIYLVLELCAGGELYTQIKEEGRLQEEEAKIMCSHIVEGLIYLHSNGILHRDLKLGNLLLSEDRTLVKIADFGLAVKLKNSSEERNTLCGTPNYISPEIINRQPYGLASDMWSLGCIIFACLTGSPPFQSTSIKDTFLKANDLKYSLPKHLSAEARDLISKLLTWDSVQRLSIMQVRDHPFFASIYGLNVSNMRLSPISRNEITYADYSEQMVSPIKTHDPRPSAFSNNRKTLFESKILPLCTSNLGLTLPFCHPLQHGNLEILFDGRIILKIRGKTLEVSKDGLTVIYEGKSMRLDNMSKHCIKLYKYLENVLEVIRSKTPKVTVKVGSATCMLMWNAPPPNFEVDFQNGNKLCMRVGSDAVRITTNDRDLEVSIMQDYDYLDQELRSIIDTAMNGLKICFEEEKRLIHK</sequence>
<evidence type="ECO:0000256" key="10">
    <source>
        <dbReference type="PROSITE-ProRule" id="PRU10141"/>
    </source>
</evidence>
<dbReference type="PROSITE" id="PS00107">
    <property type="entry name" value="PROTEIN_KINASE_ATP"/>
    <property type="match status" value="1"/>
</dbReference>
<organism evidence="14 15">
    <name type="scientific">Stentor coeruleus</name>
    <dbReference type="NCBI Taxonomy" id="5963"/>
    <lineage>
        <taxon>Eukaryota</taxon>
        <taxon>Sar</taxon>
        <taxon>Alveolata</taxon>
        <taxon>Ciliophora</taxon>
        <taxon>Postciliodesmatophora</taxon>
        <taxon>Heterotrichea</taxon>
        <taxon>Heterotrichida</taxon>
        <taxon>Stentoridae</taxon>
        <taxon>Stentor</taxon>
    </lineage>
</organism>
<dbReference type="InterPro" id="IPR008271">
    <property type="entry name" value="Ser/Thr_kinase_AS"/>
</dbReference>
<dbReference type="Gene3D" id="1.10.510.10">
    <property type="entry name" value="Transferase(Phosphotransferase) domain 1"/>
    <property type="match status" value="1"/>
</dbReference>
<dbReference type="PROSITE" id="PS50011">
    <property type="entry name" value="PROTEIN_KINASE_DOM"/>
    <property type="match status" value="1"/>
</dbReference>
<keyword evidence="2 11" id="KW-0723">Serine/threonine-protein kinase</keyword>
<dbReference type="InterPro" id="IPR011009">
    <property type="entry name" value="Kinase-like_dom_sf"/>
</dbReference>
<dbReference type="GO" id="GO:0004674">
    <property type="term" value="F:protein serine/threonine kinase activity"/>
    <property type="evidence" value="ECO:0007669"/>
    <property type="project" value="UniProtKB-KW"/>
</dbReference>
<dbReference type="InterPro" id="IPR047108">
    <property type="entry name" value="Plk4-like_POLO_box_2_sf"/>
</dbReference>
<evidence type="ECO:0000313" key="14">
    <source>
        <dbReference type="EMBL" id="OMJ92616.1"/>
    </source>
</evidence>
<dbReference type="InterPro" id="IPR017441">
    <property type="entry name" value="Protein_kinase_ATP_BS"/>
</dbReference>
<dbReference type="InterPro" id="IPR033698">
    <property type="entry name" value="POLO_box_Plk4_2"/>
</dbReference>
<dbReference type="SMART" id="SM00220">
    <property type="entry name" value="S_TKc"/>
    <property type="match status" value="1"/>
</dbReference>
<dbReference type="PROSITE" id="PS51985">
    <property type="entry name" value="CPB2"/>
    <property type="match status" value="1"/>
</dbReference>
<dbReference type="OrthoDB" id="408964at2759"/>
<dbReference type="Pfam" id="PF18409">
    <property type="entry name" value="Plk4_PB2"/>
    <property type="match status" value="1"/>
</dbReference>
<comment type="subunit">
    <text evidence="1">Monomer.</text>
</comment>
<evidence type="ECO:0000256" key="1">
    <source>
        <dbReference type="ARBA" id="ARBA00011245"/>
    </source>
</evidence>
<dbReference type="SUPFAM" id="SSF56112">
    <property type="entry name" value="Protein kinase-like (PK-like)"/>
    <property type="match status" value="1"/>
</dbReference>
<dbReference type="GO" id="GO:0005524">
    <property type="term" value="F:ATP binding"/>
    <property type="evidence" value="ECO:0007669"/>
    <property type="project" value="UniProtKB-UniRule"/>
</dbReference>
<evidence type="ECO:0000256" key="2">
    <source>
        <dbReference type="ARBA" id="ARBA00022527"/>
    </source>
</evidence>
<dbReference type="Pfam" id="PF00069">
    <property type="entry name" value="Pkinase"/>
    <property type="match status" value="1"/>
</dbReference>
<keyword evidence="3" id="KW-0808">Transferase</keyword>
<comment type="similarity">
    <text evidence="11">Belongs to the protein kinase superfamily.</text>
</comment>
<comment type="caution">
    <text evidence="14">The sequence shown here is derived from an EMBL/GenBank/DDBJ whole genome shotgun (WGS) entry which is preliminary data.</text>
</comment>
<evidence type="ECO:0000256" key="4">
    <source>
        <dbReference type="ARBA" id="ARBA00022741"/>
    </source>
</evidence>
<evidence type="ECO:0000313" key="15">
    <source>
        <dbReference type="Proteomes" id="UP000187209"/>
    </source>
</evidence>